<keyword evidence="2 10" id="KW-0004">4Fe-4S</keyword>
<dbReference type="GO" id="GO:0003677">
    <property type="term" value="F:DNA binding"/>
    <property type="evidence" value="ECO:0007669"/>
    <property type="project" value="UniProtKB-UniRule"/>
</dbReference>
<keyword evidence="9 10" id="KW-0326">Glycosidase</keyword>
<dbReference type="InterPro" id="IPR004036">
    <property type="entry name" value="Endonuclease-III-like_CS2"/>
</dbReference>
<dbReference type="GO" id="GO:0046872">
    <property type="term" value="F:metal ion binding"/>
    <property type="evidence" value="ECO:0007669"/>
    <property type="project" value="UniProtKB-KW"/>
</dbReference>
<feature type="binding site" evidence="10">
    <location>
        <position position="190"/>
    </location>
    <ligand>
        <name>[4Fe-4S] cluster</name>
        <dbReference type="ChEBI" id="CHEBI:49883"/>
    </ligand>
</feature>
<dbReference type="HAMAP" id="MF_00942">
    <property type="entry name" value="Nth"/>
    <property type="match status" value="1"/>
</dbReference>
<dbReference type="InterPro" id="IPR003651">
    <property type="entry name" value="Endonuclease3_FeS-loop_motif"/>
</dbReference>
<organism evidence="12 13">
    <name type="scientific">Candidatus Scatomorpha intestinavium</name>
    <dbReference type="NCBI Taxonomy" id="2840922"/>
    <lineage>
        <taxon>Bacteria</taxon>
        <taxon>Bacillati</taxon>
        <taxon>Bacillota</taxon>
        <taxon>Clostridia</taxon>
        <taxon>Eubacteriales</taxon>
        <taxon>Candidatus Scatomorpha</taxon>
    </lineage>
</organism>
<protein>
    <recommendedName>
        <fullName evidence="10">Endonuclease III</fullName>
        <ecNumber evidence="10">4.2.99.18</ecNumber>
    </recommendedName>
    <alternativeName>
        <fullName evidence="10">DNA-(apurinic or apyrimidinic site) lyase</fullName>
    </alternativeName>
</protein>
<evidence type="ECO:0000256" key="1">
    <source>
        <dbReference type="ARBA" id="ARBA00008343"/>
    </source>
</evidence>
<keyword evidence="6 10" id="KW-0408">Iron</keyword>
<keyword evidence="10" id="KW-0456">Lyase</keyword>
<feature type="binding site" evidence="10">
    <location>
        <position position="206"/>
    </location>
    <ligand>
        <name>[4Fe-4S] cluster</name>
        <dbReference type="ChEBI" id="CHEBI:49883"/>
    </ligand>
</feature>
<dbReference type="InterPro" id="IPR005759">
    <property type="entry name" value="Nth"/>
</dbReference>
<evidence type="ECO:0000256" key="2">
    <source>
        <dbReference type="ARBA" id="ARBA00022485"/>
    </source>
</evidence>
<dbReference type="SUPFAM" id="SSF48150">
    <property type="entry name" value="DNA-glycosylase"/>
    <property type="match status" value="1"/>
</dbReference>
<dbReference type="GO" id="GO:0006285">
    <property type="term" value="P:base-excision repair, AP site formation"/>
    <property type="evidence" value="ECO:0007669"/>
    <property type="project" value="TreeGrafter"/>
</dbReference>
<feature type="binding site" evidence="10">
    <location>
        <position position="197"/>
    </location>
    <ligand>
        <name>[4Fe-4S] cluster</name>
        <dbReference type="ChEBI" id="CHEBI:49883"/>
    </ligand>
</feature>
<comment type="cofactor">
    <cofactor evidence="10">
        <name>[4Fe-4S] cluster</name>
        <dbReference type="ChEBI" id="CHEBI:49883"/>
    </cofactor>
    <text evidence="10">Binds 1 [4Fe-4S] cluster.</text>
</comment>
<name>A0A9D0ZDI3_9FIRM</name>
<dbReference type="EMBL" id="DVGA01000048">
    <property type="protein sequence ID" value="HIQ78600.1"/>
    <property type="molecule type" value="Genomic_DNA"/>
</dbReference>
<keyword evidence="8 10" id="KW-0234">DNA repair</keyword>
<dbReference type="PIRSF" id="PIRSF001435">
    <property type="entry name" value="Nth"/>
    <property type="match status" value="1"/>
</dbReference>
<keyword evidence="7 10" id="KW-0411">Iron-sulfur</keyword>
<evidence type="ECO:0000256" key="7">
    <source>
        <dbReference type="ARBA" id="ARBA00023014"/>
    </source>
</evidence>
<dbReference type="Pfam" id="PF00730">
    <property type="entry name" value="HhH-GPD"/>
    <property type="match status" value="1"/>
</dbReference>
<dbReference type="Gene3D" id="1.10.1670.10">
    <property type="entry name" value="Helix-hairpin-Helix base-excision DNA repair enzymes (C-terminal)"/>
    <property type="match status" value="1"/>
</dbReference>
<feature type="binding site" evidence="10">
    <location>
        <position position="200"/>
    </location>
    <ligand>
        <name>[4Fe-4S] cluster</name>
        <dbReference type="ChEBI" id="CHEBI:49883"/>
    </ligand>
</feature>
<gene>
    <name evidence="10 12" type="primary">nth</name>
    <name evidence="12" type="ORF">IAB77_05010</name>
</gene>
<reference evidence="12" key="2">
    <citation type="journal article" date="2021" name="PeerJ">
        <title>Extensive microbial diversity within the chicken gut microbiome revealed by metagenomics and culture.</title>
        <authorList>
            <person name="Gilroy R."/>
            <person name="Ravi A."/>
            <person name="Getino M."/>
            <person name="Pursley I."/>
            <person name="Horton D.L."/>
            <person name="Alikhan N.F."/>
            <person name="Baker D."/>
            <person name="Gharbi K."/>
            <person name="Hall N."/>
            <person name="Watson M."/>
            <person name="Adriaenssens E.M."/>
            <person name="Foster-Nyarko E."/>
            <person name="Jarju S."/>
            <person name="Secka A."/>
            <person name="Antonio M."/>
            <person name="Oren A."/>
            <person name="Chaudhuri R.R."/>
            <person name="La Ragione R."/>
            <person name="Hildebrand F."/>
            <person name="Pallen M.J."/>
        </authorList>
    </citation>
    <scope>NUCLEOTIDE SEQUENCE</scope>
    <source>
        <strain evidence="12">ChiBcolR7-354</strain>
    </source>
</reference>
<comment type="function">
    <text evidence="10">DNA repair enzyme that has both DNA N-glycosylase activity and AP-lyase activity. The DNA N-glycosylase activity releases various damaged pyrimidines from DNA by cleaving the N-glycosidic bond, leaving an AP (apurinic/apyrimidinic) site. The AP-lyase activity cleaves the phosphodiester bond 3' to the AP site by a beta-elimination, leaving a 3'-terminal unsaturated sugar and a product with a terminal 5'-phosphate.</text>
</comment>
<dbReference type="Gene3D" id="1.10.340.30">
    <property type="entry name" value="Hypothetical protein, domain 2"/>
    <property type="match status" value="1"/>
</dbReference>
<dbReference type="GO" id="GO:0140078">
    <property type="term" value="F:class I DNA-(apurinic or apyrimidinic site) endonuclease activity"/>
    <property type="evidence" value="ECO:0007669"/>
    <property type="project" value="UniProtKB-EC"/>
</dbReference>
<keyword evidence="5 10" id="KW-0378">Hydrolase</keyword>
<comment type="caution">
    <text evidence="12">The sequence shown here is derived from an EMBL/GenBank/DDBJ whole genome shotgun (WGS) entry which is preliminary data.</text>
</comment>
<dbReference type="AlphaFoldDB" id="A0A9D0ZDI3"/>
<evidence type="ECO:0000313" key="13">
    <source>
        <dbReference type="Proteomes" id="UP000824262"/>
    </source>
</evidence>
<proteinExistence type="inferred from homology"/>
<reference evidence="12" key="1">
    <citation type="submission" date="2020-10" db="EMBL/GenBank/DDBJ databases">
        <authorList>
            <person name="Gilroy R."/>
        </authorList>
    </citation>
    <scope>NUCLEOTIDE SEQUENCE</scope>
    <source>
        <strain evidence="12">ChiBcolR7-354</strain>
    </source>
</reference>
<sequence>MRTQEQIDGIVARLEEEYPLADCTLDYGKDYELLFSVRLAAQCTDERVNQITPALFERFPTLESFAEADVEEVERYVKPCGFYHTKARDIVECAKVLLIRHGGKVPGTMEELLKLPGVGRKTANLILGDVFKAPGAVVVDTHCIRLSNRMGLVDNVKDPAKIEPILRAELPPEKSSDFCHRLVLHGRAVCTARAPKCELCCVRDLCQTGSGG</sequence>
<evidence type="ECO:0000259" key="11">
    <source>
        <dbReference type="SMART" id="SM00478"/>
    </source>
</evidence>
<dbReference type="GO" id="GO:0051539">
    <property type="term" value="F:4 iron, 4 sulfur cluster binding"/>
    <property type="evidence" value="ECO:0007669"/>
    <property type="project" value="UniProtKB-UniRule"/>
</dbReference>
<evidence type="ECO:0000256" key="10">
    <source>
        <dbReference type="HAMAP-Rule" id="MF_00942"/>
    </source>
</evidence>
<evidence type="ECO:0000256" key="8">
    <source>
        <dbReference type="ARBA" id="ARBA00023204"/>
    </source>
</evidence>
<evidence type="ECO:0000256" key="9">
    <source>
        <dbReference type="ARBA" id="ARBA00023295"/>
    </source>
</evidence>
<dbReference type="InterPro" id="IPR023170">
    <property type="entry name" value="HhH_base_excis_C"/>
</dbReference>
<comment type="similarity">
    <text evidence="1 10">Belongs to the Nth/MutY family.</text>
</comment>
<dbReference type="NCBIfam" id="TIGR01083">
    <property type="entry name" value="nth"/>
    <property type="match status" value="1"/>
</dbReference>
<dbReference type="GO" id="GO:0019104">
    <property type="term" value="F:DNA N-glycosylase activity"/>
    <property type="evidence" value="ECO:0007669"/>
    <property type="project" value="UniProtKB-UniRule"/>
</dbReference>
<dbReference type="EC" id="4.2.99.18" evidence="10"/>
<evidence type="ECO:0000256" key="4">
    <source>
        <dbReference type="ARBA" id="ARBA00022763"/>
    </source>
</evidence>
<dbReference type="Pfam" id="PF10576">
    <property type="entry name" value="EndIII_4Fe-2S"/>
    <property type="match status" value="1"/>
</dbReference>
<dbReference type="Pfam" id="PF00633">
    <property type="entry name" value="HHH"/>
    <property type="match status" value="1"/>
</dbReference>
<evidence type="ECO:0000313" key="12">
    <source>
        <dbReference type="EMBL" id="HIQ78600.1"/>
    </source>
</evidence>
<dbReference type="InterPro" id="IPR000445">
    <property type="entry name" value="HhH_motif"/>
</dbReference>
<evidence type="ECO:0000256" key="3">
    <source>
        <dbReference type="ARBA" id="ARBA00022723"/>
    </source>
</evidence>
<keyword evidence="4 10" id="KW-0227">DNA damage</keyword>
<evidence type="ECO:0000256" key="6">
    <source>
        <dbReference type="ARBA" id="ARBA00023004"/>
    </source>
</evidence>
<dbReference type="PANTHER" id="PTHR10359:SF18">
    <property type="entry name" value="ENDONUCLEASE III"/>
    <property type="match status" value="1"/>
</dbReference>
<dbReference type="PROSITE" id="PS01155">
    <property type="entry name" value="ENDONUCLEASE_III_2"/>
    <property type="match status" value="1"/>
</dbReference>
<dbReference type="FunFam" id="1.10.340.30:FF:000001">
    <property type="entry name" value="Endonuclease III"/>
    <property type="match status" value="1"/>
</dbReference>
<keyword evidence="12" id="KW-0255">Endonuclease</keyword>
<dbReference type="SMART" id="SM00478">
    <property type="entry name" value="ENDO3c"/>
    <property type="match status" value="1"/>
</dbReference>
<keyword evidence="3 10" id="KW-0479">Metal-binding</keyword>
<dbReference type="InterPro" id="IPR011257">
    <property type="entry name" value="DNA_glycosylase"/>
</dbReference>
<dbReference type="InterPro" id="IPR003265">
    <property type="entry name" value="HhH-GPD_domain"/>
</dbReference>
<feature type="domain" description="HhH-GPD" evidence="11">
    <location>
        <begin position="39"/>
        <end position="188"/>
    </location>
</feature>
<evidence type="ECO:0000256" key="5">
    <source>
        <dbReference type="ARBA" id="ARBA00022801"/>
    </source>
</evidence>
<keyword evidence="10" id="KW-0238">DNA-binding</keyword>
<dbReference type="Proteomes" id="UP000824262">
    <property type="component" value="Unassembled WGS sequence"/>
</dbReference>
<dbReference type="CDD" id="cd00056">
    <property type="entry name" value="ENDO3c"/>
    <property type="match status" value="1"/>
</dbReference>
<dbReference type="PANTHER" id="PTHR10359">
    <property type="entry name" value="A/G-SPECIFIC ADENINE GLYCOSYLASE/ENDONUCLEASE III"/>
    <property type="match status" value="1"/>
</dbReference>
<keyword evidence="12" id="KW-0540">Nuclease</keyword>
<accession>A0A9D0ZDI3</accession>
<comment type="catalytic activity">
    <reaction evidence="10">
        <text>2'-deoxyribonucleotide-(2'-deoxyribose 5'-phosphate)-2'-deoxyribonucleotide-DNA = a 3'-end 2'-deoxyribonucleotide-(2,3-dehydro-2,3-deoxyribose 5'-phosphate)-DNA + a 5'-end 5'-phospho-2'-deoxyribonucleoside-DNA + H(+)</text>
        <dbReference type="Rhea" id="RHEA:66592"/>
        <dbReference type="Rhea" id="RHEA-COMP:13180"/>
        <dbReference type="Rhea" id="RHEA-COMP:16897"/>
        <dbReference type="Rhea" id="RHEA-COMP:17067"/>
        <dbReference type="ChEBI" id="CHEBI:15378"/>
        <dbReference type="ChEBI" id="CHEBI:136412"/>
        <dbReference type="ChEBI" id="CHEBI:157695"/>
        <dbReference type="ChEBI" id="CHEBI:167181"/>
        <dbReference type="EC" id="4.2.99.18"/>
    </reaction>
</comment>